<keyword evidence="2" id="KW-1133">Transmembrane helix</keyword>
<feature type="compositionally biased region" description="Low complexity" evidence="1">
    <location>
        <begin position="151"/>
        <end position="163"/>
    </location>
</feature>
<accession>A0A5S4ZS52</accession>
<sequence length="223" mass="23581">MDVLRELIQTIIVIVVLAVLVEMLLPGGDMRRYVKMVMGLLIIMAVMQAAAGVIHSDLVRDIPAVTAVDSGAPPLDDIMAAGQGLAREDRELAVQQYSKALSGQVLALARMNGELQVLDARVTVDENSAIEEINIVFAAADGDNTPSSQSAGDGARQADQDAGGDLGVQPVVVDIKGGDVAGKESPAPAVTPEQERAAAGQAAMVAEFYNLRRDQVKYEFRDL</sequence>
<dbReference type="Pfam" id="PF09581">
    <property type="entry name" value="Spore_III_AF"/>
    <property type="match status" value="1"/>
</dbReference>
<evidence type="ECO:0000256" key="1">
    <source>
        <dbReference type="SAM" id="MobiDB-lite"/>
    </source>
</evidence>
<evidence type="ECO:0000313" key="3">
    <source>
        <dbReference type="EMBL" id="TYO95635.1"/>
    </source>
</evidence>
<gene>
    <name evidence="3" type="ORF">LX24_01598</name>
</gene>
<dbReference type="AlphaFoldDB" id="A0A5S4ZS52"/>
<keyword evidence="2" id="KW-0472">Membrane</keyword>
<reference evidence="3 4" key="1">
    <citation type="submission" date="2019-07" db="EMBL/GenBank/DDBJ databases">
        <title>Genomic Encyclopedia of Type Strains, Phase I: the one thousand microbial genomes (KMG-I) project.</title>
        <authorList>
            <person name="Kyrpides N."/>
        </authorList>
    </citation>
    <scope>NUCLEOTIDE SEQUENCE [LARGE SCALE GENOMIC DNA]</scope>
    <source>
        <strain evidence="3 4">DSM 6562</strain>
    </source>
</reference>
<comment type="caution">
    <text evidence="3">The sequence shown here is derived from an EMBL/GenBank/DDBJ whole genome shotgun (WGS) entry which is preliminary data.</text>
</comment>
<organism evidence="3 4">
    <name type="scientific">Desulfallas thermosapovorans DSM 6562</name>
    <dbReference type="NCBI Taxonomy" id="1121431"/>
    <lineage>
        <taxon>Bacteria</taxon>
        <taxon>Bacillati</taxon>
        <taxon>Bacillota</taxon>
        <taxon>Clostridia</taxon>
        <taxon>Eubacteriales</taxon>
        <taxon>Desulfallaceae</taxon>
        <taxon>Desulfallas</taxon>
    </lineage>
</organism>
<proteinExistence type="predicted"/>
<feature type="region of interest" description="Disordered" evidence="1">
    <location>
        <begin position="141"/>
        <end position="167"/>
    </location>
</feature>
<evidence type="ECO:0000256" key="2">
    <source>
        <dbReference type="SAM" id="Phobius"/>
    </source>
</evidence>
<name>A0A5S4ZS52_9FIRM</name>
<keyword evidence="4" id="KW-1185">Reference proteome</keyword>
<protein>
    <submittedName>
        <fullName evidence="3">Stage III sporulation protein AF</fullName>
    </submittedName>
</protein>
<feature type="transmembrane region" description="Helical" evidence="2">
    <location>
        <begin position="6"/>
        <end position="25"/>
    </location>
</feature>
<dbReference type="RefSeq" id="WP_166511604.1">
    <property type="nucleotide sequence ID" value="NZ_VNHM01000007.1"/>
</dbReference>
<dbReference type="Proteomes" id="UP000323166">
    <property type="component" value="Unassembled WGS sequence"/>
</dbReference>
<dbReference type="InterPro" id="IPR014245">
    <property type="entry name" value="Spore_III_AF"/>
</dbReference>
<keyword evidence="2" id="KW-0812">Transmembrane</keyword>
<feature type="transmembrane region" description="Helical" evidence="2">
    <location>
        <begin position="37"/>
        <end position="54"/>
    </location>
</feature>
<evidence type="ECO:0000313" key="4">
    <source>
        <dbReference type="Proteomes" id="UP000323166"/>
    </source>
</evidence>
<dbReference type="EMBL" id="VNHM01000007">
    <property type="protein sequence ID" value="TYO95635.1"/>
    <property type="molecule type" value="Genomic_DNA"/>
</dbReference>